<name>A0AAJ0A940_9PEZI</name>
<evidence type="ECO:0000256" key="2">
    <source>
        <dbReference type="SAM" id="SignalP"/>
    </source>
</evidence>
<evidence type="ECO:0000313" key="3">
    <source>
        <dbReference type="EMBL" id="KAK1658809.1"/>
    </source>
</evidence>
<dbReference type="Proteomes" id="UP001224890">
    <property type="component" value="Unassembled WGS sequence"/>
</dbReference>
<feature type="compositionally biased region" description="Polar residues" evidence="1">
    <location>
        <begin position="91"/>
        <end position="104"/>
    </location>
</feature>
<keyword evidence="4" id="KW-1185">Reference proteome</keyword>
<dbReference type="GeneID" id="85460710"/>
<reference evidence="3" key="1">
    <citation type="submission" date="2021-06" db="EMBL/GenBank/DDBJ databases">
        <title>Comparative genomics, transcriptomics and evolutionary studies reveal genomic signatures of adaptation to plant cell wall in hemibiotrophic fungi.</title>
        <authorList>
            <consortium name="DOE Joint Genome Institute"/>
            <person name="Baroncelli R."/>
            <person name="Diaz J.F."/>
            <person name="Benocci T."/>
            <person name="Peng M."/>
            <person name="Battaglia E."/>
            <person name="Haridas S."/>
            <person name="Andreopoulos W."/>
            <person name="Labutti K."/>
            <person name="Pangilinan J."/>
            <person name="Floch G.L."/>
            <person name="Makela M.R."/>
            <person name="Henrissat B."/>
            <person name="Grigoriev I.V."/>
            <person name="Crouch J.A."/>
            <person name="De Vries R.P."/>
            <person name="Sukno S.A."/>
            <person name="Thon M.R."/>
        </authorList>
    </citation>
    <scope>NUCLEOTIDE SEQUENCE</scope>
    <source>
        <strain evidence="3">CBS 193.32</strain>
    </source>
</reference>
<feature type="region of interest" description="Disordered" evidence="1">
    <location>
        <begin position="82"/>
        <end position="104"/>
    </location>
</feature>
<feature type="chain" id="PRO_5042459578" description="Secreted protein" evidence="2">
    <location>
        <begin position="22"/>
        <end position="104"/>
    </location>
</feature>
<organism evidence="3 4">
    <name type="scientific">Colletotrichum godetiae</name>
    <dbReference type="NCBI Taxonomy" id="1209918"/>
    <lineage>
        <taxon>Eukaryota</taxon>
        <taxon>Fungi</taxon>
        <taxon>Dikarya</taxon>
        <taxon>Ascomycota</taxon>
        <taxon>Pezizomycotina</taxon>
        <taxon>Sordariomycetes</taxon>
        <taxon>Hypocreomycetidae</taxon>
        <taxon>Glomerellales</taxon>
        <taxon>Glomerellaceae</taxon>
        <taxon>Colletotrichum</taxon>
        <taxon>Colletotrichum acutatum species complex</taxon>
    </lineage>
</organism>
<gene>
    <name evidence="3" type="ORF">BDP55DRAFT_681391</name>
</gene>
<feature type="signal peptide" evidence="2">
    <location>
        <begin position="1"/>
        <end position="21"/>
    </location>
</feature>
<evidence type="ECO:0000313" key="4">
    <source>
        <dbReference type="Proteomes" id="UP001224890"/>
    </source>
</evidence>
<dbReference type="RefSeq" id="XP_060423573.1">
    <property type="nucleotide sequence ID" value="XM_060576184.1"/>
</dbReference>
<proteinExistence type="predicted"/>
<comment type="caution">
    <text evidence="3">The sequence shown here is derived from an EMBL/GenBank/DDBJ whole genome shotgun (WGS) entry which is preliminary data.</text>
</comment>
<evidence type="ECO:0008006" key="5">
    <source>
        <dbReference type="Google" id="ProtNLM"/>
    </source>
</evidence>
<dbReference type="EMBL" id="JAHMHR010000068">
    <property type="protein sequence ID" value="KAK1658809.1"/>
    <property type="molecule type" value="Genomic_DNA"/>
</dbReference>
<keyword evidence="2" id="KW-0732">Signal</keyword>
<protein>
    <recommendedName>
        <fullName evidence="5">Secreted protein</fullName>
    </recommendedName>
</protein>
<accession>A0AAJ0A940</accession>
<sequence length="104" mass="11376">MACVGGLARLWLVFGLRQVLAPDYHGNRRRHAAFAVLAHEHEILLCRTLIEGHLSTPQSPARQVRGVSRDVKGLQDLFRDVSAQDSGCLPPTSTSQSESSMCPP</sequence>
<dbReference type="AlphaFoldDB" id="A0AAJ0A940"/>
<evidence type="ECO:0000256" key="1">
    <source>
        <dbReference type="SAM" id="MobiDB-lite"/>
    </source>
</evidence>